<dbReference type="GO" id="GO:0016829">
    <property type="term" value="F:lyase activity"/>
    <property type="evidence" value="ECO:0007669"/>
    <property type="project" value="UniProtKB-KW"/>
</dbReference>
<name>A0A486XXT2_9GAMM</name>
<feature type="domain" description="Polysaccharide biosynthesis protein CapD-like" evidence="2">
    <location>
        <begin position="7"/>
        <end position="279"/>
    </location>
</feature>
<organism evidence="3">
    <name type="scientific">Rheinheimera sp. BAL341</name>
    <dbReference type="NCBI Taxonomy" id="1708203"/>
    <lineage>
        <taxon>Bacteria</taxon>
        <taxon>Pseudomonadati</taxon>
        <taxon>Pseudomonadota</taxon>
        <taxon>Gammaproteobacteria</taxon>
        <taxon>Chromatiales</taxon>
        <taxon>Chromatiaceae</taxon>
        <taxon>Rheinheimera</taxon>
    </lineage>
</organism>
<dbReference type="InterPro" id="IPR051203">
    <property type="entry name" value="Polysaccharide_Synthase-Rel"/>
</dbReference>
<dbReference type="EMBL" id="CAAJGR010000034">
    <property type="protein sequence ID" value="VHO06621.1"/>
    <property type="molecule type" value="Genomic_DNA"/>
</dbReference>
<dbReference type="CDD" id="cd05237">
    <property type="entry name" value="UDP_invert_4-6DH_SDR_e"/>
    <property type="match status" value="1"/>
</dbReference>
<reference evidence="3" key="1">
    <citation type="submission" date="2019-04" db="EMBL/GenBank/DDBJ databases">
        <authorList>
            <person name="Brambilla D."/>
        </authorList>
    </citation>
    <scope>NUCLEOTIDE SEQUENCE</scope>
    <source>
        <strain evidence="3">BAL1</strain>
    </source>
</reference>
<evidence type="ECO:0000313" key="3">
    <source>
        <dbReference type="EMBL" id="VHO06621.1"/>
    </source>
</evidence>
<accession>A0A486XXT2</accession>
<dbReference type="PANTHER" id="PTHR43318">
    <property type="entry name" value="UDP-N-ACETYLGLUCOSAMINE 4,6-DEHYDRATASE"/>
    <property type="match status" value="1"/>
</dbReference>
<dbReference type="PANTHER" id="PTHR43318:SF2">
    <property type="entry name" value="UDP-N-ACETYLGLUCOSAMINE 4,6-DEHYDRATASE (INVERTING)"/>
    <property type="match status" value="1"/>
</dbReference>
<comment type="similarity">
    <text evidence="1">Belongs to the polysaccharide synthase family.</text>
</comment>
<proteinExistence type="inferred from homology"/>
<evidence type="ECO:0000256" key="1">
    <source>
        <dbReference type="ARBA" id="ARBA00007430"/>
    </source>
</evidence>
<dbReference type="SUPFAM" id="SSF51735">
    <property type="entry name" value="NAD(P)-binding Rossmann-fold domains"/>
    <property type="match status" value="1"/>
</dbReference>
<dbReference type="NCBIfam" id="TIGR03589">
    <property type="entry name" value="PseB"/>
    <property type="match status" value="1"/>
</dbReference>
<dbReference type="Gene3D" id="3.40.50.720">
    <property type="entry name" value="NAD(P)-binding Rossmann-like Domain"/>
    <property type="match status" value="1"/>
</dbReference>
<dbReference type="EC" id="4.2.1.-" evidence="3"/>
<dbReference type="InterPro" id="IPR003869">
    <property type="entry name" value="Polysac_CapD-like"/>
</dbReference>
<evidence type="ECO:0000259" key="2">
    <source>
        <dbReference type="Pfam" id="PF02719"/>
    </source>
</evidence>
<keyword evidence="3" id="KW-0456">Lyase</keyword>
<dbReference type="InterPro" id="IPR020025">
    <property type="entry name" value="PseB"/>
</dbReference>
<dbReference type="InterPro" id="IPR036291">
    <property type="entry name" value="NAD(P)-bd_dom_sf"/>
</dbReference>
<sequence length="333" mass="37334">MFNGKTILITGGTGSFGHKYTQTLLTRYKPKKIIIYSRDELKQYEMQQLFNQSCMRYFIGDVRDEHRLIRAMHGVDYVIHAAALKQVPAAEYNPTECIRTNINGAENVITAAIETNVEKVIALSTDKAANPVNLYGATKLASDKLFIAANNMVGGSRPRFSVVRYGNVVGSRGSVVPFFQQLINSGSDHIPITHLDMTRFWISLQQGVDFVLKNFERMLGGEIFVPKIPSIRIVDLAAAMAPHLPVKEVGIRPGEKLHEMMCPGDMSYHTYEFADHFVIAPAIKFFNRSNDFSINALQEQGKLVSPGFEYVSDTNPGFLSVDQMRQFNQDAMQ</sequence>
<gene>
    <name evidence="3" type="ORF">BAL341_3634</name>
</gene>
<dbReference type="AlphaFoldDB" id="A0A486XXT2"/>
<dbReference type="Pfam" id="PF02719">
    <property type="entry name" value="Polysacc_synt_2"/>
    <property type="match status" value="1"/>
</dbReference>
<protein>
    <submittedName>
        <fullName evidence="3">UDP-N-acetylglucosamine 4,6-dehydratase</fullName>
        <ecNumber evidence="3">4.2.1.-</ecNumber>
    </submittedName>
</protein>